<dbReference type="EMBL" id="KV878888">
    <property type="protein sequence ID" value="OJJ89618.1"/>
    <property type="molecule type" value="Genomic_DNA"/>
</dbReference>
<name>A0A1L9W0C0_ASPGL</name>
<dbReference type="RefSeq" id="XP_022406280.1">
    <property type="nucleotide sequence ID" value="XM_022544040.1"/>
</dbReference>
<protein>
    <submittedName>
        <fullName evidence="3">Uncharacterized protein</fullName>
    </submittedName>
</protein>
<evidence type="ECO:0000256" key="1">
    <source>
        <dbReference type="SAM" id="MobiDB-lite"/>
    </source>
</evidence>
<reference evidence="4" key="1">
    <citation type="journal article" date="2017" name="Genome Biol.">
        <title>Comparative genomics reveals high biological diversity and specific adaptations in the industrially and medically important fungal genus Aspergillus.</title>
        <authorList>
            <person name="de Vries R.P."/>
            <person name="Riley R."/>
            <person name="Wiebenga A."/>
            <person name="Aguilar-Osorio G."/>
            <person name="Amillis S."/>
            <person name="Uchima C.A."/>
            <person name="Anderluh G."/>
            <person name="Asadollahi M."/>
            <person name="Askin M."/>
            <person name="Barry K."/>
            <person name="Battaglia E."/>
            <person name="Bayram O."/>
            <person name="Benocci T."/>
            <person name="Braus-Stromeyer S.A."/>
            <person name="Caldana C."/>
            <person name="Canovas D."/>
            <person name="Cerqueira G.C."/>
            <person name="Chen F."/>
            <person name="Chen W."/>
            <person name="Choi C."/>
            <person name="Clum A."/>
            <person name="Dos Santos R.A."/>
            <person name="Damasio A.R."/>
            <person name="Diallinas G."/>
            <person name="Emri T."/>
            <person name="Fekete E."/>
            <person name="Flipphi M."/>
            <person name="Freyberg S."/>
            <person name="Gallo A."/>
            <person name="Gournas C."/>
            <person name="Habgood R."/>
            <person name="Hainaut M."/>
            <person name="Harispe M.L."/>
            <person name="Henrissat B."/>
            <person name="Hilden K.S."/>
            <person name="Hope R."/>
            <person name="Hossain A."/>
            <person name="Karabika E."/>
            <person name="Karaffa L."/>
            <person name="Karanyi Z."/>
            <person name="Krasevec N."/>
            <person name="Kuo A."/>
            <person name="Kusch H."/>
            <person name="LaButti K."/>
            <person name="Lagendijk E.L."/>
            <person name="Lapidus A."/>
            <person name="Levasseur A."/>
            <person name="Lindquist E."/>
            <person name="Lipzen A."/>
            <person name="Logrieco A.F."/>
            <person name="MacCabe A."/>
            <person name="Maekelae M.R."/>
            <person name="Malavazi I."/>
            <person name="Melin P."/>
            <person name="Meyer V."/>
            <person name="Mielnichuk N."/>
            <person name="Miskei M."/>
            <person name="Molnar A.P."/>
            <person name="Mule G."/>
            <person name="Ngan C.Y."/>
            <person name="Orejas M."/>
            <person name="Orosz E."/>
            <person name="Ouedraogo J.P."/>
            <person name="Overkamp K.M."/>
            <person name="Park H.-S."/>
            <person name="Perrone G."/>
            <person name="Piumi F."/>
            <person name="Punt P.J."/>
            <person name="Ram A.F."/>
            <person name="Ramon A."/>
            <person name="Rauscher S."/>
            <person name="Record E."/>
            <person name="Riano-Pachon D.M."/>
            <person name="Robert V."/>
            <person name="Roehrig J."/>
            <person name="Ruller R."/>
            <person name="Salamov A."/>
            <person name="Salih N.S."/>
            <person name="Samson R.A."/>
            <person name="Sandor E."/>
            <person name="Sanguinetti M."/>
            <person name="Schuetze T."/>
            <person name="Sepcic K."/>
            <person name="Shelest E."/>
            <person name="Sherlock G."/>
            <person name="Sophianopoulou V."/>
            <person name="Squina F.M."/>
            <person name="Sun H."/>
            <person name="Susca A."/>
            <person name="Todd R.B."/>
            <person name="Tsang A."/>
            <person name="Unkles S.E."/>
            <person name="van de Wiele N."/>
            <person name="van Rossen-Uffink D."/>
            <person name="Oliveira J.V."/>
            <person name="Vesth T.C."/>
            <person name="Visser J."/>
            <person name="Yu J.-H."/>
            <person name="Zhou M."/>
            <person name="Andersen M.R."/>
            <person name="Archer D.B."/>
            <person name="Baker S.E."/>
            <person name="Benoit I."/>
            <person name="Brakhage A.A."/>
            <person name="Braus G.H."/>
            <person name="Fischer R."/>
            <person name="Frisvad J.C."/>
            <person name="Goldman G.H."/>
            <person name="Houbraken J."/>
            <person name="Oakley B."/>
            <person name="Pocsi I."/>
            <person name="Scazzocchio C."/>
            <person name="Seiboth B."/>
            <person name="vanKuyk P.A."/>
            <person name="Wortman J."/>
            <person name="Dyer P.S."/>
            <person name="Grigoriev I.V."/>
        </authorList>
    </citation>
    <scope>NUCLEOTIDE SEQUENCE [LARGE SCALE GENOMIC DNA]</scope>
    <source>
        <strain evidence="4">CBS 516.65</strain>
    </source>
</reference>
<dbReference type="AlphaFoldDB" id="A0A1L9W0C0"/>
<evidence type="ECO:0000313" key="3">
    <source>
        <dbReference type="EMBL" id="OJJ89618.1"/>
    </source>
</evidence>
<feature type="signal peptide" evidence="2">
    <location>
        <begin position="1"/>
        <end position="19"/>
    </location>
</feature>
<feature type="region of interest" description="Disordered" evidence="1">
    <location>
        <begin position="94"/>
        <end position="115"/>
    </location>
</feature>
<sequence length="355" mass="38949">MHFAHLATAAFLFAHPSSARPVDEPWSTLLSIPWPYWNKVTADFTTVAVKRDATPTNLPRDGPVPDSYTVDGTAYSYNPWTHPIRGVVPTDIPDAHSDADADAEHPTPTKLPRDGFWPESYTVSGTVYPFDIHTHAIRDAALTDAPDPDPEVYINTDYITYDIPQHATITKFGKVVTMDNFFTLDGTIYPWIPLTNAIRDVVPTDIPEAENYADASPSEPLFAEAKPTLEVRTEEAPSNETATQTSKFFPEIVLVSPGASSTGTKTLPSDFFEVHSTSTSSAKSVITPIDLTQETVITPIDPWWTTSSSDRVGTTLVKIVVTHTDYYDEKLTTTSTPTTSSVVTDIGTWTKTVPV</sequence>
<feature type="compositionally biased region" description="Basic and acidic residues" evidence="1">
    <location>
        <begin position="94"/>
        <end position="113"/>
    </location>
</feature>
<proteinExistence type="predicted"/>
<dbReference type="GeneID" id="34460301"/>
<dbReference type="VEuPathDB" id="FungiDB:ASPGLDRAFT_31297"/>
<dbReference type="Proteomes" id="UP000184300">
    <property type="component" value="Unassembled WGS sequence"/>
</dbReference>
<evidence type="ECO:0000313" key="4">
    <source>
        <dbReference type="Proteomes" id="UP000184300"/>
    </source>
</evidence>
<keyword evidence="4" id="KW-1185">Reference proteome</keyword>
<feature type="chain" id="PRO_5009887906" evidence="2">
    <location>
        <begin position="20"/>
        <end position="355"/>
    </location>
</feature>
<accession>A0A1L9W0C0</accession>
<keyword evidence="2" id="KW-0732">Signal</keyword>
<dbReference type="OrthoDB" id="4497711at2759"/>
<organism evidence="3 4">
    <name type="scientific">Aspergillus glaucus CBS 516.65</name>
    <dbReference type="NCBI Taxonomy" id="1160497"/>
    <lineage>
        <taxon>Eukaryota</taxon>
        <taxon>Fungi</taxon>
        <taxon>Dikarya</taxon>
        <taxon>Ascomycota</taxon>
        <taxon>Pezizomycotina</taxon>
        <taxon>Eurotiomycetes</taxon>
        <taxon>Eurotiomycetidae</taxon>
        <taxon>Eurotiales</taxon>
        <taxon>Aspergillaceae</taxon>
        <taxon>Aspergillus</taxon>
        <taxon>Aspergillus subgen. Aspergillus</taxon>
    </lineage>
</organism>
<gene>
    <name evidence="3" type="ORF">ASPGLDRAFT_31297</name>
</gene>
<evidence type="ECO:0000256" key="2">
    <source>
        <dbReference type="SAM" id="SignalP"/>
    </source>
</evidence>